<reference evidence="1" key="1">
    <citation type="submission" date="2023-05" db="EMBL/GenBank/DDBJ databases">
        <authorList>
            <consortium name="ELIXIR-Norway"/>
        </authorList>
    </citation>
    <scope>NUCLEOTIDE SEQUENCE</scope>
</reference>
<sequence length="156" mass="16022">MSLQHQDLNLGGGIPKPSPSPCPTRLPFCSGARTPRLERSLPTPVSKGQTPYLGAGAPGTIGGAAGPSGRLGDPASSLVDFPGGKRGCATASLRTSPGAAGRRKVRAEEEGRRRAEARRWAQISEAFLASQWLRGAGRSAGCAGGDAALLRRQLPA</sequence>
<evidence type="ECO:0000313" key="2">
    <source>
        <dbReference type="Proteomes" id="UP001162501"/>
    </source>
</evidence>
<organism evidence="1 2">
    <name type="scientific">Rangifer tarandus platyrhynchus</name>
    <name type="common">Svalbard reindeer</name>
    <dbReference type="NCBI Taxonomy" id="3082113"/>
    <lineage>
        <taxon>Eukaryota</taxon>
        <taxon>Metazoa</taxon>
        <taxon>Chordata</taxon>
        <taxon>Craniata</taxon>
        <taxon>Vertebrata</taxon>
        <taxon>Euteleostomi</taxon>
        <taxon>Mammalia</taxon>
        <taxon>Eutheria</taxon>
        <taxon>Laurasiatheria</taxon>
        <taxon>Artiodactyla</taxon>
        <taxon>Ruminantia</taxon>
        <taxon>Pecora</taxon>
        <taxon>Cervidae</taxon>
        <taxon>Odocoileinae</taxon>
        <taxon>Rangifer</taxon>
    </lineage>
</organism>
<dbReference type="EMBL" id="OX596111">
    <property type="protein sequence ID" value="CAI9704722.1"/>
    <property type="molecule type" value="Genomic_DNA"/>
</dbReference>
<name>A0ACB0EVQ4_RANTA</name>
<dbReference type="Proteomes" id="UP001162501">
    <property type="component" value="Chromosome 27"/>
</dbReference>
<protein>
    <submittedName>
        <fullName evidence="1">Uncharacterized protein</fullName>
    </submittedName>
</protein>
<gene>
    <name evidence="1" type="ORF">MRATA1EN3_LOCUS15935</name>
</gene>
<evidence type="ECO:0000313" key="1">
    <source>
        <dbReference type="EMBL" id="CAI9704722.1"/>
    </source>
</evidence>
<accession>A0ACB0EVQ4</accession>
<proteinExistence type="predicted"/>